<evidence type="ECO:0000256" key="4">
    <source>
        <dbReference type="ARBA" id="ARBA00022618"/>
    </source>
</evidence>
<keyword evidence="3" id="KW-0963">Cytoplasm</keyword>
<comment type="subcellular location">
    <subcellularLocation>
        <location evidence="1">Cytoplasm</location>
    </subcellularLocation>
</comment>
<evidence type="ECO:0000256" key="8">
    <source>
        <dbReference type="SAM" id="MobiDB-lite"/>
    </source>
</evidence>
<dbReference type="NCBIfam" id="TIGR03544">
    <property type="entry name" value="DivI1A_domain"/>
    <property type="match status" value="1"/>
</dbReference>
<dbReference type="PANTHER" id="PTHR35794:SF2">
    <property type="entry name" value="CELL DIVISION PROTEIN DIVIVA"/>
    <property type="match status" value="1"/>
</dbReference>
<dbReference type="EMBL" id="BAABHB010000004">
    <property type="protein sequence ID" value="GAA4406844.1"/>
    <property type="molecule type" value="Genomic_DNA"/>
</dbReference>
<proteinExistence type="inferred from homology"/>
<evidence type="ECO:0000256" key="5">
    <source>
        <dbReference type="ARBA" id="ARBA00023054"/>
    </source>
</evidence>
<dbReference type="Gene3D" id="6.10.250.660">
    <property type="match status" value="1"/>
</dbReference>
<accession>A0ABP8KHV8</accession>
<dbReference type="Proteomes" id="UP001500936">
    <property type="component" value="Unassembled WGS sequence"/>
</dbReference>
<dbReference type="Pfam" id="PF05103">
    <property type="entry name" value="DivIVA"/>
    <property type="match status" value="1"/>
</dbReference>
<dbReference type="InterPro" id="IPR007793">
    <property type="entry name" value="DivIVA_fam"/>
</dbReference>
<evidence type="ECO:0000256" key="7">
    <source>
        <dbReference type="SAM" id="Coils"/>
    </source>
</evidence>
<comment type="caution">
    <text evidence="9">The sequence shown here is derived from an EMBL/GenBank/DDBJ whole genome shotgun (WGS) entry which is preliminary data.</text>
</comment>
<evidence type="ECO:0000256" key="3">
    <source>
        <dbReference type="ARBA" id="ARBA00022490"/>
    </source>
</evidence>
<feature type="compositionally biased region" description="Low complexity" evidence="8">
    <location>
        <begin position="252"/>
        <end position="261"/>
    </location>
</feature>
<sequence>MKITPIEIRQHTFEKGLRGYKSEEVDAFLNSLSQEWERIISENKMLKMQLELAEKELNKLKEVELILFKTLKTAEDTSSQITEQANRAAEQYLGESRQKADEVLAEARKKSAILVQDAENQARYIKENILNDLKSIESDFKAMERYKENLIVQIQALANNALDSVDRFEKKYAKQSVKNKIDEVASQLEDAPANAETSEKAGSGETQAMPAVDQTGPLTEQAETAPVEAEASPAVTEGVTEAVEQQLSAELASTEEAVADAASDETASDDRPAGTTEPSASASAGEVEEPVTAGAGPVGVAGQPEPVPAAALSGQPKKPGGSFFDQF</sequence>
<keyword evidence="5 7" id="KW-0175">Coiled coil</keyword>
<gene>
    <name evidence="9" type="ORF">GCM10023187_26790</name>
</gene>
<evidence type="ECO:0000256" key="2">
    <source>
        <dbReference type="ARBA" id="ARBA00009008"/>
    </source>
</evidence>
<dbReference type="RefSeq" id="WP_345267899.1">
    <property type="nucleotide sequence ID" value="NZ_BAABHB010000004.1"/>
</dbReference>
<keyword evidence="6" id="KW-0131">Cell cycle</keyword>
<feature type="region of interest" description="Disordered" evidence="8">
    <location>
        <begin position="187"/>
        <end position="327"/>
    </location>
</feature>
<evidence type="ECO:0000256" key="6">
    <source>
        <dbReference type="ARBA" id="ARBA00023306"/>
    </source>
</evidence>
<reference evidence="10" key="1">
    <citation type="journal article" date="2019" name="Int. J. Syst. Evol. Microbiol.">
        <title>The Global Catalogue of Microorganisms (GCM) 10K type strain sequencing project: providing services to taxonomists for standard genome sequencing and annotation.</title>
        <authorList>
            <consortium name="The Broad Institute Genomics Platform"/>
            <consortium name="The Broad Institute Genome Sequencing Center for Infectious Disease"/>
            <person name="Wu L."/>
            <person name="Ma J."/>
        </authorList>
    </citation>
    <scope>NUCLEOTIDE SEQUENCE [LARGE SCALE GENOMIC DNA]</scope>
    <source>
        <strain evidence="10">JCM 17925</strain>
    </source>
</reference>
<evidence type="ECO:0000256" key="1">
    <source>
        <dbReference type="ARBA" id="ARBA00004496"/>
    </source>
</evidence>
<organism evidence="9 10">
    <name type="scientific">Nibrella viscosa</name>
    <dbReference type="NCBI Taxonomy" id="1084524"/>
    <lineage>
        <taxon>Bacteria</taxon>
        <taxon>Pseudomonadati</taxon>
        <taxon>Bacteroidota</taxon>
        <taxon>Cytophagia</taxon>
        <taxon>Cytophagales</taxon>
        <taxon>Spirosomataceae</taxon>
        <taxon>Nibrella</taxon>
    </lineage>
</organism>
<keyword evidence="10" id="KW-1185">Reference proteome</keyword>
<comment type="similarity">
    <text evidence="2">Belongs to the DivIVA family.</text>
</comment>
<dbReference type="InterPro" id="IPR019933">
    <property type="entry name" value="DivIVA_domain"/>
</dbReference>
<protein>
    <submittedName>
        <fullName evidence="9">DivIVA domain-containing protein</fullName>
    </submittedName>
</protein>
<feature type="coiled-coil region" evidence="7">
    <location>
        <begin position="43"/>
        <end position="91"/>
    </location>
</feature>
<evidence type="ECO:0000313" key="9">
    <source>
        <dbReference type="EMBL" id="GAA4406844.1"/>
    </source>
</evidence>
<feature type="compositionally biased region" description="Low complexity" evidence="8">
    <location>
        <begin position="290"/>
        <end position="311"/>
    </location>
</feature>
<evidence type="ECO:0000313" key="10">
    <source>
        <dbReference type="Proteomes" id="UP001500936"/>
    </source>
</evidence>
<dbReference type="PANTHER" id="PTHR35794">
    <property type="entry name" value="CELL DIVISION PROTEIN DIVIVA"/>
    <property type="match status" value="1"/>
</dbReference>
<name>A0ABP8KHV8_9BACT</name>
<keyword evidence="4" id="KW-0132">Cell division</keyword>